<dbReference type="InterPro" id="IPR024925">
    <property type="entry name" value="Malonyl_CoA-ACP_transAc"/>
</dbReference>
<feature type="compositionally biased region" description="Low complexity" evidence="5">
    <location>
        <begin position="296"/>
        <end position="308"/>
    </location>
</feature>
<sequence>MTRVFMFPGQGAQHLGMGKDLFDRFPEKTAQADDVLGYSIRELCLDDPEGRLAHTEFTQPAVYVVNSLAYAAALTEEIAPDVAIGHSLGEYNALAAAGVFGFADGLRLVTARARAMAAITDGGMSAVSGMDEAVIRLLLRRAGLESVEVANLNTADQTIIAGPLAKLTAAATLLRGSGARSVRELNVSGPFHTRHMTPAAAAFAPVLRATALAAPAFPVLANRTARPYTADSLIELMRDQIDHPVLWQRTVEQLDGHGTEFKEIGVGTVLTRLLRAIRSSAHGAAGAARPTSLHIATAPRSTAATAATADKDRA</sequence>
<evidence type="ECO:0000313" key="8">
    <source>
        <dbReference type="Proteomes" id="UP001501637"/>
    </source>
</evidence>
<reference evidence="8" key="1">
    <citation type="journal article" date="2019" name="Int. J. Syst. Evol. Microbiol.">
        <title>The Global Catalogue of Microorganisms (GCM) 10K type strain sequencing project: providing services to taxonomists for standard genome sequencing and annotation.</title>
        <authorList>
            <consortium name="The Broad Institute Genomics Platform"/>
            <consortium name="The Broad Institute Genome Sequencing Center for Infectious Disease"/>
            <person name="Wu L."/>
            <person name="Ma J."/>
        </authorList>
    </citation>
    <scope>NUCLEOTIDE SEQUENCE [LARGE SCALE GENOMIC DNA]</scope>
    <source>
        <strain evidence="8">JCM 9092</strain>
    </source>
</reference>
<dbReference type="InterPro" id="IPR014043">
    <property type="entry name" value="Acyl_transferase_dom"/>
</dbReference>
<dbReference type="Gene3D" id="3.40.366.10">
    <property type="entry name" value="Malonyl-Coenzyme A Acyl Carrier Protein, domain 2"/>
    <property type="match status" value="1"/>
</dbReference>
<evidence type="ECO:0000256" key="1">
    <source>
        <dbReference type="ARBA" id="ARBA00022679"/>
    </source>
</evidence>
<dbReference type="InterPro" id="IPR016035">
    <property type="entry name" value="Acyl_Trfase/lysoPLipase"/>
</dbReference>
<dbReference type="PANTHER" id="PTHR42681:SF1">
    <property type="entry name" value="MALONYL-COA-ACYL CARRIER PROTEIN TRANSACYLASE, MITOCHONDRIAL"/>
    <property type="match status" value="1"/>
</dbReference>
<dbReference type="SUPFAM" id="SSF55048">
    <property type="entry name" value="Probable ACP-binding domain of malonyl-CoA ACP transacylase"/>
    <property type="match status" value="1"/>
</dbReference>
<keyword evidence="1 4" id="KW-0808">Transferase</keyword>
<dbReference type="EMBL" id="BAAAUG010000177">
    <property type="protein sequence ID" value="GAA3143527.1"/>
    <property type="molecule type" value="Genomic_DNA"/>
</dbReference>
<dbReference type="Proteomes" id="UP001501637">
    <property type="component" value="Unassembled WGS sequence"/>
</dbReference>
<dbReference type="Pfam" id="PF00698">
    <property type="entry name" value="Acyl_transf_1"/>
    <property type="match status" value="1"/>
</dbReference>
<comment type="catalytic activity">
    <reaction evidence="3 4">
        <text>holo-[ACP] + malonyl-CoA = malonyl-[ACP] + CoA</text>
        <dbReference type="Rhea" id="RHEA:41792"/>
        <dbReference type="Rhea" id="RHEA-COMP:9623"/>
        <dbReference type="Rhea" id="RHEA-COMP:9685"/>
        <dbReference type="ChEBI" id="CHEBI:57287"/>
        <dbReference type="ChEBI" id="CHEBI:57384"/>
        <dbReference type="ChEBI" id="CHEBI:64479"/>
        <dbReference type="ChEBI" id="CHEBI:78449"/>
        <dbReference type="EC" id="2.3.1.39"/>
    </reaction>
</comment>
<dbReference type="PANTHER" id="PTHR42681">
    <property type="entry name" value="MALONYL-COA-ACYL CARRIER PROTEIN TRANSACYLASE, MITOCHONDRIAL"/>
    <property type="match status" value="1"/>
</dbReference>
<dbReference type="InterPro" id="IPR050858">
    <property type="entry name" value="Mal-CoA-ACP_Trans/PKS_FabD"/>
</dbReference>
<evidence type="ECO:0000259" key="6">
    <source>
        <dbReference type="SMART" id="SM00827"/>
    </source>
</evidence>
<accession>A0ABP6NEN7</accession>
<protein>
    <recommendedName>
        <fullName evidence="4">Malonyl CoA-acyl carrier protein transacylase</fullName>
        <ecNumber evidence="4">2.3.1.39</ecNumber>
    </recommendedName>
</protein>
<dbReference type="PIRSF" id="PIRSF000446">
    <property type="entry name" value="Mct"/>
    <property type="match status" value="1"/>
</dbReference>
<dbReference type="NCBIfam" id="TIGR00128">
    <property type="entry name" value="fabD"/>
    <property type="match status" value="1"/>
</dbReference>
<dbReference type="InterPro" id="IPR001227">
    <property type="entry name" value="Ac_transferase_dom_sf"/>
</dbReference>
<feature type="region of interest" description="Disordered" evidence="5">
    <location>
        <begin position="288"/>
        <end position="314"/>
    </location>
</feature>
<dbReference type="EC" id="2.3.1.39" evidence="4"/>
<dbReference type="SUPFAM" id="SSF52151">
    <property type="entry name" value="FabD/lysophospholipase-like"/>
    <property type="match status" value="1"/>
</dbReference>
<evidence type="ECO:0000256" key="2">
    <source>
        <dbReference type="ARBA" id="ARBA00023315"/>
    </source>
</evidence>
<dbReference type="SMART" id="SM00827">
    <property type="entry name" value="PKS_AT"/>
    <property type="match status" value="1"/>
</dbReference>
<name>A0ABP6NEN7_9ACTN</name>
<keyword evidence="8" id="KW-1185">Reference proteome</keyword>
<evidence type="ECO:0000313" key="7">
    <source>
        <dbReference type="EMBL" id="GAA3143527.1"/>
    </source>
</evidence>
<evidence type="ECO:0000256" key="5">
    <source>
        <dbReference type="SAM" id="MobiDB-lite"/>
    </source>
</evidence>
<dbReference type="RefSeq" id="WP_344528843.1">
    <property type="nucleotide sequence ID" value="NZ_BAAAUG010000177.1"/>
</dbReference>
<evidence type="ECO:0000256" key="4">
    <source>
        <dbReference type="PIRNR" id="PIRNR000446"/>
    </source>
</evidence>
<dbReference type="Gene3D" id="3.30.70.250">
    <property type="entry name" value="Malonyl-CoA ACP transacylase, ACP-binding"/>
    <property type="match status" value="1"/>
</dbReference>
<comment type="caution">
    <text evidence="7">The sequence shown here is derived from an EMBL/GenBank/DDBJ whole genome shotgun (WGS) entry which is preliminary data.</text>
</comment>
<dbReference type="InterPro" id="IPR016036">
    <property type="entry name" value="Malonyl_transacylase_ACP-bd"/>
</dbReference>
<comment type="similarity">
    <text evidence="4">Belongs to the fabD family.</text>
</comment>
<evidence type="ECO:0000256" key="3">
    <source>
        <dbReference type="ARBA" id="ARBA00048462"/>
    </source>
</evidence>
<feature type="domain" description="Malonyl-CoA:ACP transacylase (MAT)" evidence="6">
    <location>
        <begin position="6"/>
        <end position="292"/>
    </location>
</feature>
<gene>
    <name evidence="7" type="primary">fabD</name>
    <name evidence="7" type="ORF">GCM10010449_73860</name>
</gene>
<keyword evidence="2 4" id="KW-0012">Acyltransferase</keyword>
<organism evidence="7 8">
    <name type="scientific">Streptomyces rectiviolaceus</name>
    <dbReference type="NCBI Taxonomy" id="332591"/>
    <lineage>
        <taxon>Bacteria</taxon>
        <taxon>Bacillati</taxon>
        <taxon>Actinomycetota</taxon>
        <taxon>Actinomycetes</taxon>
        <taxon>Kitasatosporales</taxon>
        <taxon>Streptomycetaceae</taxon>
        <taxon>Streptomyces</taxon>
    </lineage>
</organism>
<proteinExistence type="inferred from homology"/>
<dbReference type="InterPro" id="IPR004410">
    <property type="entry name" value="Malonyl_CoA-ACP_transAc_FabD"/>
</dbReference>